<keyword evidence="2" id="KW-0808">Transferase</keyword>
<feature type="domain" description="Aminoglycoside phosphotransferase" evidence="1">
    <location>
        <begin position="27"/>
        <end position="237"/>
    </location>
</feature>
<gene>
    <name evidence="2" type="ORF">HNQ50_002661</name>
</gene>
<evidence type="ECO:0000313" key="2">
    <source>
        <dbReference type="EMBL" id="MBB5191924.1"/>
    </source>
</evidence>
<dbReference type="GO" id="GO:0016301">
    <property type="term" value="F:kinase activity"/>
    <property type="evidence" value="ECO:0007669"/>
    <property type="project" value="UniProtKB-KW"/>
</dbReference>
<dbReference type="RefSeq" id="WP_184101451.1">
    <property type="nucleotide sequence ID" value="NZ_JACHHN010000005.1"/>
</dbReference>
<reference evidence="2 3" key="1">
    <citation type="submission" date="2020-08" db="EMBL/GenBank/DDBJ databases">
        <title>Genomic Encyclopedia of Type Strains, Phase IV (KMG-IV): sequencing the most valuable type-strain genomes for metagenomic binning, comparative biology and taxonomic classification.</title>
        <authorList>
            <person name="Goeker M."/>
        </authorList>
    </citation>
    <scope>NUCLEOTIDE SEQUENCE [LARGE SCALE GENOMIC DNA]</scope>
    <source>
        <strain evidence="2 3">DSM 18233</strain>
    </source>
</reference>
<dbReference type="Gene3D" id="3.90.1200.10">
    <property type="match status" value="1"/>
</dbReference>
<dbReference type="Proteomes" id="UP000543030">
    <property type="component" value="Unassembled WGS sequence"/>
</dbReference>
<dbReference type="AlphaFoldDB" id="A0A840RH68"/>
<dbReference type="SUPFAM" id="SSF56112">
    <property type="entry name" value="Protein kinase-like (PK-like)"/>
    <property type="match status" value="1"/>
</dbReference>
<dbReference type="InterPro" id="IPR011009">
    <property type="entry name" value="Kinase-like_dom_sf"/>
</dbReference>
<evidence type="ECO:0000259" key="1">
    <source>
        <dbReference type="Pfam" id="PF01636"/>
    </source>
</evidence>
<protein>
    <submittedName>
        <fullName evidence="2">Aminoglycoside phosphotransferase (APT) family kinase protein</fullName>
    </submittedName>
</protein>
<dbReference type="PANTHER" id="PTHR21310">
    <property type="entry name" value="AMINOGLYCOSIDE PHOSPHOTRANSFERASE-RELATED-RELATED"/>
    <property type="match status" value="1"/>
</dbReference>
<accession>A0A840RH68</accession>
<dbReference type="EMBL" id="JACHHN010000005">
    <property type="protein sequence ID" value="MBB5191924.1"/>
    <property type="molecule type" value="Genomic_DNA"/>
</dbReference>
<sequence>MPLPEHLLPLATRFLGGIPLDAAKIDGFYAEVWLLRGPQQRQVVLKCFRQPGNASRETLALHTLRAAGGAVLPQVLGKGLDETGREVLVLERLDGVDACAAIQSPEAMTRFADRVTDILLHWHGVTSPLGFQDIDGSFRPGFVPSWQRFAQDRLAWLFSAAGEARTTLPMRQHFERIWRIADALVRPLADDISSLIHDDCHASNFLADPLTQTLTAVIDPNHARFAHREFDLFHLNDARPEFRLLETYLEKHPAAPGFGARRYLFSLFDDLKHVQYTGWFDHDWFMRKFAQFDEARARVA</sequence>
<proteinExistence type="predicted"/>
<dbReference type="InterPro" id="IPR002575">
    <property type="entry name" value="Aminoglycoside_PTrfase"/>
</dbReference>
<dbReference type="InterPro" id="IPR051678">
    <property type="entry name" value="AGP_Transferase"/>
</dbReference>
<dbReference type="Pfam" id="PF01636">
    <property type="entry name" value="APH"/>
    <property type="match status" value="1"/>
</dbReference>
<dbReference type="PANTHER" id="PTHR21310:SF15">
    <property type="entry name" value="AMINOGLYCOSIDE PHOSPHOTRANSFERASE DOMAIN-CONTAINING PROTEIN"/>
    <property type="match status" value="1"/>
</dbReference>
<keyword evidence="2" id="KW-0418">Kinase</keyword>
<comment type="caution">
    <text evidence="2">The sequence shown here is derived from an EMBL/GenBank/DDBJ whole genome shotgun (WGS) entry which is preliminary data.</text>
</comment>
<evidence type="ECO:0000313" key="3">
    <source>
        <dbReference type="Proteomes" id="UP000543030"/>
    </source>
</evidence>
<organism evidence="2 3">
    <name type="scientific">Silvimonas terrae</name>
    <dbReference type="NCBI Taxonomy" id="300266"/>
    <lineage>
        <taxon>Bacteria</taxon>
        <taxon>Pseudomonadati</taxon>
        <taxon>Pseudomonadota</taxon>
        <taxon>Betaproteobacteria</taxon>
        <taxon>Neisseriales</taxon>
        <taxon>Chitinibacteraceae</taxon>
        <taxon>Silvimonas</taxon>
    </lineage>
</organism>
<name>A0A840RH68_9NEIS</name>
<keyword evidence="3" id="KW-1185">Reference proteome</keyword>